<name>A0A7I9ZRY6_9MYCO</name>
<evidence type="ECO:0000313" key="3">
    <source>
        <dbReference type="Proteomes" id="UP000465304"/>
    </source>
</evidence>
<dbReference type="EMBL" id="BLLB01000002">
    <property type="protein sequence ID" value="GFH03487.1"/>
    <property type="molecule type" value="Genomic_DNA"/>
</dbReference>
<evidence type="ECO:0008006" key="4">
    <source>
        <dbReference type="Google" id="ProtNLM"/>
    </source>
</evidence>
<organism evidence="2 3">
    <name type="scientific">Mycolicibacterium hippocampi</name>
    <dbReference type="NCBI Taxonomy" id="659824"/>
    <lineage>
        <taxon>Bacteria</taxon>
        <taxon>Bacillati</taxon>
        <taxon>Actinomycetota</taxon>
        <taxon>Actinomycetes</taxon>
        <taxon>Mycobacteriales</taxon>
        <taxon>Mycobacteriaceae</taxon>
        <taxon>Mycolicibacterium</taxon>
    </lineage>
</organism>
<dbReference type="Proteomes" id="UP000465304">
    <property type="component" value="Unassembled WGS sequence"/>
</dbReference>
<feature type="signal peptide" evidence="1">
    <location>
        <begin position="1"/>
        <end position="22"/>
    </location>
</feature>
<proteinExistence type="predicted"/>
<sequence length="166" mass="17256">MPRIMRFTRAAAAMVIAVSAFAGGIGVSAASADAAETFLPFSQALRRCDFSEMQYVGGTGYARATAQVRTDGADVVADVQIATGRPDTRYEVRLIQAPRTSAVPCNAGDTGVTGGVMITDDAGGARITLRGPTMSGATGAWLMITRPSAHSQIPAEFYTTDTIAAF</sequence>
<dbReference type="AlphaFoldDB" id="A0A7I9ZRY6"/>
<keyword evidence="1" id="KW-0732">Signal</keyword>
<keyword evidence="3" id="KW-1185">Reference proteome</keyword>
<accession>A0A7I9ZRY6</accession>
<feature type="chain" id="PRO_5038504742" description="Secreted protein" evidence="1">
    <location>
        <begin position="23"/>
        <end position="166"/>
    </location>
</feature>
<evidence type="ECO:0000313" key="2">
    <source>
        <dbReference type="EMBL" id="GFH03487.1"/>
    </source>
</evidence>
<reference evidence="2 3" key="1">
    <citation type="journal article" date="2019" name="Emerg. Microbes Infect.">
        <title>Comprehensive subspecies identification of 175 nontuberculous mycobacteria species based on 7547 genomic profiles.</title>
        <authorList>
            <person name="Matsumoto Y."/>
            <person name="Kinjo T."/>
            <person name="Motooka D."/>
            <person name="Nabeya D."/>
            <person name="Jung N."/>
            <person name="Uechi K."/>
            <person name="Horii T."/>
            <person name="Iida T."/>
            <person name="Fujita J."/>
            <person name="Nakamura S."/>
        </authorList>
    </citation>
    <scope>NUCLEOTIDE SEQUENCE [LARGE SCALE GENOMIC DNA]</scope>
    <source>
        <strain evidence="2 3">JCM 30996</strain>
    </source>
</reference>
<gene>
    <name evidence="2" type="ORF">MHIP_39700</name>
</gene>
<comment type="caution">
    <text evidence="2">The sequence shown here is derived from an EMBL/GenBank/DDBJ whole genome shotgun (WGS) entry which is preliminary data.</text>
</comment>
<evidence type="ECO:0000256" key="1">
    <source>
        <dbReference type="SAM" id="SignalP"/>
    </source>
</evidence>
<dbReference type="RefSeq" id="WP_163891174.1">
    <property type="nucleotide sequence ID" value="NZ_BLLB01000002.1"/>
</dbReference>
<protein>
    <recommendedName>
        <fullName evidence="4">Secreted protein</fullName>
    </recommendedName>
</protein>